<accession>A0A561V698</accession>
<protein>
    <submittedName>
        <fullName evidence="2">Uncharacterized protein</fullName>
    </submittedName>
</protein>
<evidence type="ECO:0000256" key="1">
    <source>
        <dbReference type="SAM" id="MobiDB-lite"/>
    </source>
</evidence>
<proteinExistence type="predicted"/>
<reference evidence="2 3" key="1">
    <citation type="submission" date="2019-06" db="EMBL/GenBank/DDBJ databases">
        <title>Sequencing the genomes of 1000 actinobacteria strains.</title>
        <authorList>
            <person name="Klenk H.-P."/>
        </authorList>
    </citation>
    <scope>NUCLEOTIDE SEQUENCE [LARGE SCALE GENOMIC DNA]</scope>
    <source>
        <strain evidence="2 3">DSM 42059</strain>
    </source>
</reference>
<feature type="region of interest" description="Disordered" evidence="1">
    <location>
        <begin position="88"/>
        <end position="248"/>
    </location>
</feature>
<gene>
    <name evidence="2" type="ORF">FHX80_115643</name>
</gene>
<dbReference type="AlphaFoldDB" id="A0A561V698"/>
<comment type="caution">
    <text evidence="2">The sequence shown here is derived from an EMBL/GenBank/DDBJ whole genome shotgun (WGS) entry which is preliminary data.</text>
</comment>
<feature type="compositionally biased region" description="Basic and acidic residues" evidence="1">
    <location>
        <begin position="89"/>
        <end position="118"/>
    </location>
</feature>
<feature type="compositionally biased region" description="Pro residues" evidence="1">
    <location>
        <begin position="170"/>
        <end position="197"/>
    </location>
</feature>
<name>A0A561V698_9ACTN</name>
<evidence type="ECO:0000313" key="3">
    <source>
        <dbReference type="Proteomes" id="UP000318186"/>
    </source>
</evidence>
<sequence>MGGETLERLVGPMELGGAPIGCDVTATKHLSRWAETLGRRVEAVQRFGTNLWNFPMVRQKRWGDGRKDAGVFRPSVAERTTALLCNHVRSRDRDGRRCRRPVRDEEPRRRPRPAGEKARRGRSPAADREDWAGETEDGDPRGHAGHGKTGPDTRGTASSRTRGCGGAAPPRTPYGPRTPHPATDPPSGSSPPVPRSPRSPIAIACRRGQEGRPPAGARPVPENDPGAVSDLSETAPRPTTPMSRDDRI</sequence>
<dbReference type="EMBL" id="VIWW01000001">
    <property type="protein sequence ID" value="TWG07139.1"/>
    <property type="molecule type" value="Genomic_DNA"/>
</dbReference>
<dbReference type="Proteomes" id="UP000318186">
    <property type="component" value="Unassembled WGS sequence"/>
</dbReference>
<organism evidence="2 3">
    <name type="scientific">Streptomyces brevispora</name>
    <dbReference type="NCBI Taxonomy" id="887462"/>
    <lineage>
        <taxon>Bacteria</taxon>
        <taxon>Bacillati</taxon>
        <taxon>Actinomycetota</taxon>
        <taxon>Actinomycetes</taxon>
        <taxon>Kitasatosporales</taxon>
        <taxon>Streptomycetaceae</taxon>
        <taxon>Streptomyces</taxon>
    </lineage>
</organism>
<evidence type="ECO:0000313" key="2">
    <source>
        <dbReference type="EMBL" id="TWG07139.1"/>
    </source>
</evidence>